<organism evidence="13 14">
    <name type="scientific">Clostridium acidisoli DSM 12555</name>
    <dbReference type="NCBI Taxonomy" id="1121291"/>
    <lineage>
        <taxon>Bacteria</taxon>
        <taxon>Bacillati</taxon>
        <taxon>Bacillota</taxon>
        <taxon>Clostridia</taxon>
        <taxon>Eubacteriales</taxon>
        <taxon>Clostridiaceae</taxon>
        <taxon>Clostridium</taxon>
    </lineage>
</organism>
<evidence type="ECO:0000256" key="6">
    <source>
        <dbReference type="ARBA" id="ARBA00022960"/>
    </source>
</evidence>
<dbReference type="GO" id="GO:0008658">
    <property type="term" value="F:penicillin binding"/>
    <property type="evidence" value="ECO:0007669"/>
    <property type="project" value="InterPro"/>
</dbReference>
<evidence type="ECO:0000259" key="11">
    <source>
        <dbReference type="Pfam" id="PF00905"/>
    </source>
</evidence>
<feature type="domain" description="Penicillin-binding protein transpeptidase" evidence="11">
    <location>
        <begin position="714"/>
        <end position="865"/>
    </location>
</feature>
<evidence type="ECO:0000256" key="1">
    <source>
        <dbReference type="ARBA" id="ARBA00004167"/>
    </source>
</evidence>
<dbReference type="InterPro" id="IPR005311">
    <property type="entry name" value="PBP_dimer"/>
</dbReference>
<feature type="domain" description="Penicillin-binding protein transpeptidase" evidence="11">
    <location>
        <begin position="378"/>
        <end position="594"/>
    </location>
</feature>
<feature type="domain" description="Penicillin-binding protein dimerisation" evidence="12">
    <location>
        <begin position="48"/>
        <end position="325"/>
    </location>
</feature>
<dbReference type="AlphaFoldDB" id="A0A1W1X5E8"/>
<evidence type="ECO:0000256" key="4">
    <source>
        <dbReference type="ARBA" id="ARBA00022475"/>
    </source>
</evidence>
<keyword evidence="6" id="KW-0133">Cell shape</keyword>
<keyword evidence="10" id="KW-0961">Cell wall biogenesis/degradation</keyword>
<proteinExistence type="inferred from homology"/>
<protein>
    <submittedName>
        <fullName evidence="13">Penicillin-binding protein 2</fullName>
    </submittedName>
</protein>
<keyword evidence="8" id="KW-1133">Transmembrane helix</keyword>
<evidence type="ECO:0000313" key="14">
    <source>
        <dbReference type="Proteomes" id="UP000192468"/>
    </source>
</evidence>
<keyword evidence="9" id="KW-0472">Membrane</keyword>
<dbReference type="PANTHER" id="PTHR30627">
    <property type="entry name" value="PEPTIDOGLYCAN D,D-TRANSPEPTIDASE"/>
    <property type="match status" value="1"/>
</dbReference>
<gene>
    <name evidence="13" type="ORF">SAMN02745134_00753</name>
</gene>
<dbReference type="InterPro" id="IPR012338">
    <property type="entry name" value="Beta-lactam/transpept-like"/>
</dbReference>
<evidence type="ECO:0000256" key="2">
    <source>
        <dbReference type="ARBA" id="ARBA00004236"/>
    </source>
</evidence>
<comment type="subcellular location">
    <subcellularLocation>
        <location evidence="2">Cell membrane</location>
    </subcellularLocation>
    <subcellularLocation>
        <location evidence="1">Membrane</location>
        <topology evidence="1">Single-pass membrane protein</topology>
    </subcellularLocation>
</comment>
<dbReference type="GO" id="GO:0005886">
    <property type="term" value="C:plasma membrane"/>
    <property type="evidence" value="ECO:0007669"/>
    <property type="project" value="UniProtKB-SubCell"/>
</dbReference>
<dbReference type="Pfam" id="PF03717">
    <property type="entry name" value="PBP_dimer"/>
    <property type="match status" value="1"/>
</dbReference>
<dbReference type="InterPro" id="IPR050515">
    <property type="entry name" value="Beta-lactam/transpept"/>
</dbReference>
<reference evidence="13 14" key="1">
    <citation type="submission" date="2017-04" db="EMBL/GenBank/DDBJ databases">
        <authorList>
            <person name="Afonso C.L."/>
            <person name="Miller P.J."/>
            <person name="Scott M.A."/>
            <person name="Spackman E."/>
            <person name="Goraichik I."/>
            <person name="Dimitrov K.M."/>
            <person name="Suarez D.L."/>
            <person name="Swayne D.E."/>
        </authorList>
    </citation>
    <scope>NUCLEOTIDE SEQUENCE [LARGE SCALE GENOMIC DNA]</scope>
    <source>
        <strain evidence="13 14">DSM 12555</strain>
    </source>
</reference>
<name>A0A1W1X5E8_9CLOT</name>
<evidence type="ECO:0000256" key="9">
    <source>
        <dbReference type="ARBA" id="ARBA00023136"/>
    </source>
</evidence>
<dbReference type="SUPFAM" id="SSF56519">
    <property type="entry name" value="Penicillin binding protein dimerisation domain"/>
    <property type="match status" value="1"/>
</dbReference>
<dbReference type="Pfam" id="PF00905">
    <property type="entry name" value="Transpeptidase"/>
    <property type="match status" value="2"/>
</dbReference>
<dbReference type="STRING" id="1121291.SAMN02745134_00753"/>
<keyword evidence="14" id="KW-1185">Reference proteome</keyword>
<dbReference type="GO" id="GO:0008360">
    <property type="term" value="P:regulation of cell shape"/>
    <property type="evidence" value="ECO:0007669"/>
    <property type="project" value="UniProtKB-KW"/>
</dbReference>
<sequence length="894" mass="97902">MFNRYTVLLIIMLILFSALGGRLYYLQVTSGQYYSDTANTKSHKLITVSAPRGFISDKNGVNLATDVQSYNITYTDTDESGKTLFSTLQKVFSILDENKENQDDSFELKVNPYRFEFSTSDATEIQTLQLRFLKDRGFQDSILKKDFKGKKETDLTKSETSKLNDELLKLSPEYVYNTLVKKYGIIEGLKSINVQTTPENIRRYLLVKDGIKMNSFSGYKPVDIASNVSKNTSLIFQQRLSELPGINVDNQPMRQYPYGQLASSVLGYISKINPDDEEKYSEKGYDTSSDYVGVSGIEAALESKLKGDNGGEVVQVDKQGRVTNKLATREAAPGNNVQLTIDSNVQYTTELALNNELKYLRSVGKVGTDQITTNATRGAAVVIDVHTGGVLALASLPSFNPNDFSNPSGLTEEQNQKYFNPDYESMAKAAGITQQSQIDARFPIDTSIKGNTTRRKDLYDFFPKYLYNYATMSLIPSGSTFKPLTAIAALQSGVITPDYTYTDQGYFDIGGGNLDHFYSDGALGVVNVVGAIIKSSNPFFMNAGGRLRSKGGDDALAKYAWQFGLGADPKSTDPNAASTGIEIPENFGQVYNSYSQKNLSATQYLLNIEVDLQNGMSGTNVKLPVIDLYDRDTDSKAVADIKTEIKNDIKDTVKNGTFSKDNYKALFKKLVDTDGQYKDKNITDAQLGAVADDVRYQALQTGHGSLSLPYNMYFASIGQGMDNFTPLQLANYVATIANGGTRYKVHLVDKVTDSTGKVVLQNQPTVIDKADMSAETRQLVMAGMEGVTGTGGGGTDGTAASTFKGFPINTGGKTGTAEFNTTIQDQVGRSDYAWYVGFAPADNPQIAVSVVIFDGGYGSEASKVAKGIYEGYFKDELQKLNYPLDIDVNAKPEN</sequence>
<dbReference type="GO" id="GO:0071555">
    <property type="term" value="P:cell wall organization"/>
    <property type="evidence" value="ECO:0007669"/>
    <property type="project" value="UniProtKB-KW"/>
</dbReference>
<dbReference type="InterPro" id="IPR001460">
    <property type="entry name" value="PCN-bd_Tpept"/>
</dbReference>
<dbReference type="GO" id="GO:0071972">
    <property type="term" value="F:peptidoglycan L,D-transpeptidase activity"/>
    <property type="evidence" value="ECO:0007669"/>
    <property type="project" value="TreeGrafter"/>
</dbReference>
<keyword evidence="5" id="KW-0812">Transmembrane</keyword>
<dbReference type="Gene3D" id="1.10.10.1230">
    <property type="entry name" value="Penicillin-binding protein, N-terminal non-catalytic domain, head sub-domain"/>
    <property type="match status" value="1"/>
</dbReference>
<dbReference type="Proteomes" id="UP000192468">
    <property type="component" value="Unassembled WGS sequence"/>
</dbReference>
<dbReference type="InterPro" id="IPR036138">
    <property type="entry name" value="PBP_dimer_sf"/>
</dbReference>
<dbReference type="GO" id="GO:0009252">
    <property type="term" value="P:peptidoglycan biosynthetic process"/>
    <property type="evidence" value="ECO:0007669"/>
    <property type="project" value="UniProtKB-KW"/>
</dbReference>
<evidence type="ECO:0000256" key="8">
    <source>
        <dbReference type="ARBA" id="ARBA00022989"/>
    </source>
</evidence>
<evidence type="ECO:0000313" key="13">
    <source>
        <dbReference type="EMBL" id="SMC19136.1"/>
    </source>
</evidence>
<dbReference type="SUPFAM" id="SSF56601">
    <property type="entry name" value="beta-lactamase/transpeptidase-like"/>
    <property type="match status" value="1"/>
</dbReference>
<evidence type="ECO:0000256" key="3">
    <source>
        <dbReference type="ARBA" id="ARBA00007171"/>
    </source>
</evidence>
<keyword evidence="7" id="KW-0573">Peptidoglycan synthesis</keyword>
<comment type="similarity">
    <text evidence="3">Belongs to the transpeptidase family.</text>
</comment>
<evidence type="ECO:0000256" key="7">
    <source>
        <dbReference type="ARBA" id="ARBA00022984"/>
    </source>
</evidence>
<dbReference type="EMBL" id="FWXH01000002">
    <property type="protein sequence ID" value="SMC19136.1"/>
    <property type="molecule type" value="Genomic_DNA"/>
</dbReference>
<evidence type="ECO:0000256" key="10">
    <source>
        <dbReference type="ARBA" id="ARBA00023316"/>
    </source>
</evidence>
<dbReference type="Gene3D" id="3.90.1310.10">
    <property type="entry name" value="Penicillin-binding protein 2a (Domain 2)"/>
    <property type="match status" value="1"/>
</dbReference>
<accession>A0A1W1X5E8</accession>
<keyword evidence="4" id="KW-1003">Cell membrane</keyword>
<dbReference type="PANTHER" id="PTHR30627:SF2">
    <property type="entry name" value="PEPTIDOGLYCAN D,D-TRANSPEPTIDASE MRDA"/>
    <property type="match status" value="1"/>
</dbReference>
<evidence type="ECO:0000259" key="12">
    <source>
        <dbReference type="Pfam" id="PF03717"/>
    </source>
</evidence>
<dbReference type="Gene3D" id="3.40.710.10">
    <property type="entry name" value="DD-peptidase/beta-lactamase superfamily"/>
    <property type="match status" value="2"/>
</dbReference>
<evidence type="ECO:0000256" key="5">
    <source>
        <dbReference type="ARBA" id="ARBA00022692"/>
    </source>
</evidence>